<feature type="region of interest" description="Disordered" evidence="1">
    <location>
        <begin position="1"/>
        <end position="32"/>
    </location>
</feature>
<dbReference type="Proteomes" id="UP000663722">
    <property type="component" value="Chromosome"/>
</dbReference>
<evidence type="ECO:0000313" key="3">
    <source>
        <dbReference type="Proteomes" id="UP000663722"/>
    </source>
</evidence>
<reference evidence="2" key="1">
    <citation type="journal article" date="2021" name="Microb. Physiol.">
        <title>Proteogenomic Insights into the Physiology of Marine, Sulfate-Reducing, Filamentous Desulfonema limicola and Desulfonema magnum.</title>
        <authorList>
            <person name="Schnaars V."/>
            <person name="Wohlbrand L."/>
            <person name="Scheve S."/>
            <person name="Hinrichs C."/>
            <person name="Reinhardt R."/>
            <person name="Rabus R."/>
        </authorList>
    </citation>
    <scope>NUCLEOTIDE SEQUENCE</scope>
    <source>
        <strain evidence="2">4be13</strain>
    </source>
</reference>
<dbReference type="EMBL" id="CP061800">
    <property type="protein sequence ID" value="QTA88652.1"/>
    <property type="molecule type" value="Genomic_DNA"/>
</dbReference>
<organism evidence="2 3">
    <name type="scientific">Desulfonema magnum</name>
    <dbReference type="NCBI Taxonomy" id="45655"/>
    <lineage>
        <taxon>Bacteria</taxon>
        <taxon>Pseudomonadati</taxon>
        <taxon>Thermodesulfobacteriota</taxon>
        <taxon>Desulfobacteria</taxon>
        <taxon>Desulfobacterales</taxon>
        <taxon>Desulfococcaceae</taxon>
        <taxon>Desulfonema</taxon>
    </lineage>
</organism>
<name>A0A975BNR8_9BACT</name>
<dbReference type="KEGG" id="dmm:dnm_046990"/>
<gene>
    <name evidence="2" type="ORF">dnm_046990</name>
</gene>
<dbReference type="AlphaFoldDB" id="A0A975BNR8"/>
<keyword evidence="3" id="KW-1185">Reference proteome</keyword>
<proteinExistence type="predicted"/>
<sequence>MKHCGRACTPRPAKDGKVANAKNRQTASSALRKRSKKLRYTLTECLL</sequence>
<accession>A0A975BNR8</accession>
<evidence type="ECO:0000256" key="1">
    <source>
        <dbReference type="SAM" id="MobiDB-lite"/>
    </source>
</evidence>
<evidence type="ECO:0000313" key="2">
    <source>
        <dbReference type="EMBL" id="QTA88652.1"/>
    </source>
</evidence>
<protein>
    <submittedName>
        <fullName evidence="2">Uncharacterized protein</fullName>
    </submittedName>
</protein>